<feature type="region of interest" description="Disordered" evidence="5">
    <location>
        <begin position="158"/>
        <end position="190"/>
    </location>
</feature>
<dbReference type="AlphaFoldDB" id="Q0SIT5"/>
<dbReference type="Gene3D" id="1.10.357.10">
    <property type="entry name" value="Tetracycline Repressor, domain 2"/>
    <property type="match status" value="1"/>
</dbReference>
<dbReference type="InterPro" id="IPR001647">
    <property type="entry name" value="HTH_TetR"/>
</dbReference>
<reference evidence="8" key="1">
    <citation type="journal article" date="2006" name="Proc. Natl. Acad. Sci. U.S.A.">
        <title>The complete genome of Rhodococcus sp. RHA1 provides insights into a catabolic powerhouse.</title>
        <authorList>
            <person name="McLeod M.P."/>
            <person name="Warren R.L."/>
            <person name="Hsiao W.W.L."/>
            <person name="Araki N."/>
            <person name="Myhre M."/>
            <person name="Fernandes C."/>
            <person name="Miyazawa D."/>
            <person name="Wong W."/>
            <person name="Lillquist A.L."/>
            <person name="Wang D."/>
            <person name="Dosanjh M."/>
            <person name="Hara H."/>
            <person name="Petrescu A."/>
            <person name="Morin R.D."/>
            <person name="Yang G."/>
            <person name="Stott J.M."/>
            <person name="Schein J.E."/>
            <person name="Shin H."/>
            <person name="Smailus D."/>
            <person name="Siddiqui A.S."/>
            <person name="Marra M.A."/>
            <person name="Jones S.J.M."/>
            <person name="Holt R."/>
            <person name="Brinkman F.S.L."/>
            <person name="Miyauchi K."/>
            <person name="Fukuda M."/>
            <person name="Davies J.E."/>
            <person name="Mohn W.W."/>
            <person name="Eltis L.D."/>
        </authorList>
    </citation>
    <scope>NUCLEOTIDE SEQUENCE [LARGE SCALE GENOMIC DNA]</scope>
    <source>
        <strain evidence="8">RHA1</strain>
    </source>
</reference>
<dbReference type="PANTHER" id="PTHR30055">
    <property type="entry name" value="HTH-TYPE TRANSCRIPTIONAL REGULATOR RUTR"/>
    <property type="match status" value="1"/>
</dbReference>
<dbReference type="PROSITE" id="PS50977">
    <property type="entry name" value="HTH_TETR_2"/>
    <property type="match status" value="1"/>
</dbReference>
<dbReference type="InterPro" id="IPR009057">
    <property type="entry name" value="Homeodomain-like_sf"/>
</dbReference>
<dbReference type="Proteomes" id="UP000008710">
    <property type="component" value="Chromosome"/>
</dbReference>
<organism evidence="7 8">
    <name type="scientific">Rhodococcus jostii (strain RHA1)</name>
    <dbReference type="NCBI Taxonomy" id="101510"/>
    <lineage>
        <taxon>Bacteria</taxon>
        <taxon>Bacillati</taxon>
        <taxon>Actinomycetota</taxon>
        <taxon>Actinomycetes</taxon>
        <taxon>Mycobacteriales</taxon>
        <taxon>Nocardiaceae</taxon>
        <taxon>Rhodococcus</taxon>
    </lineage>
</organism>
<feature type="compositionally biased region" description="Polar residues" evidence="5">
    <location>
        <begin position="163"/>
        <end position="173"/>
    </location>
</feature>
<feature type="DNA-binding region" description="H-T-H motif" evidence="4">
    <location>
        <begin position="38"/>
        <end position="57"/>
    </location>
</feature>
<dbReference type="InterPro" id="IPR036271">
    <property type="entry name" value="Tet_transcr_reg_TetR-rel_C_sf"/>
</dbReference>
<dbReference type="EMBL" id="CP000431">
    <property type="protein sequence ID" value="ABG92551.1"/>
    <property type="molecule type" value="Genomic_DNA"/>
</dbReference>
<dbReference type="Pfam" id="PF00440">
    <property type="entry name" value="TetR_N"/>
    <property type="match status" value="1"/>
</dbReference>
<evidence type="ECO:0000256" key="3">
    <source>
        <dbReference type="ARBA" id="ARBA00023163"/>
    </source>
</evidence>
<gene>
    <name evidence="7" type="ordered locus">RHA1_ro00716</name>
</gene>
<dbReference type="eggNOG" id="COG1309">
    <property type="taxonomic scope" value="Bacteria"/>
</dbReference>
<dbReference type="HOGENOM" id="CLU_1426985_0_0_11"/>
<keyword evidence="2 4" id="KW-0238">DNA-binding</keyword>
<dbReference type="PANTHER" id="PTHR30055:SF234">
    <property type="entry name" value="HTH-TYPE TRANSCRIPTIONAL REGULATOR BETI"/>
    <property type="match status" value="1"/>
</dbReference>
<feature type="domain" description="HTH tetR-type" evidence="6">
    <location>
        <begin position="15"/>
        <end position="75"/>
    </location>
</feature>
<accession>Q0SIT5</accession>
<evidence type="ECO:0000256" key="2">
    <source>
        <dbReference type="ARBA" id="ARBA00023125"/>
    </source>
</evidence>
<keyword evidence="1" id="KW-0805">Transcription regulation</keyword>
<sequence>MTPQEGVIVIQQRARVTRNSVLQRAAEEFDRNGYVNTTLEIITGHSGVGKGAVYHHFTSKPALADAVISEGMNRMGHLRSRLIRRHPRAVEALIELSYTLADAGRREAMVRAAFRLVREIGDSSGHLRTTTIHTWTEAFRGLVERAIAREISGRASIRRRSPRYSSQLPTVPSCTPPGPASPTRGPARGG</sequence>
<dbReference type="PRINTS" id="PR00455">
    <property type="entry name" value="HTHTETR"/>
</dbReference>
<evidence type="ECO:0000256" key="5">
    <source>
        <dbReference type="SAM" id="MobiDB-lite"/>
    </source>
</evidence>
<dbReference type="SUPFAM" id="SSF48498">
    <property type="entry name" value="Tetracyclin repressor-like, C-terminal domain"/>
    <property type="match status" value="1"/>
</dbReference>
<proteinExistence type="predicted"/>
<name>Q0SIT5_RHOJR</name>
<dbReference type="GO" id="GO:0003700">
    <property type="term" value="F:DNA-binding transcription factor activity"/>
    <property type="evidence" value="ECO:0007669"/>
    <property type="project" value="TreeGrafter"/>
</dbReference>
<dbReference type="KEGG" id="rha:RHA1_ro00716"/>
<dbReference type="GO" id="GO:0000976">
    <property type="term" value="F:transcription cis-regulatory region binding"/>
    <property type="evidence" value="ECO:0007669"/>
    <property type="project" value="TreeGrafter"/>
</dbReference>
<dbReference type="SUPFAM" id="SSF46689">
    <property type="entry name" value="Homeodomain-like"/>
    <property type="match status" value="1"/>
</dbReference>
<protein>
    <submittedName>
        <fullName evidence="7">Probable transcriptional regulator, TetR family protein</fullName>
    </submittedName>
</protein>
<evidence type="ECO:0000259" key="6">
    <source>
        <dbReference type="PROSITE" id="PS50977"/>
    </source>
</evidence>
<evidence type="ECO:0000256" key="4">
    <source>
        <dbReference type="PROSITE-ProRule" id="PRU00335"/>
    </source>
</evidence>
<evidence type="ECO:0000313" key="8">
    <source>
        <dbReference type="Proteomes" id="UP000008710"/>
    </source>
</evidence>
<dbReference type="PROSITE" id="PS01081">
    <property type="entry name" value="HTH_TETR_1"/>
    <property type="match status" value="1"/>
</dbReference>
<dbReference type="InterPro" id="IPR050109">
    <property type="entry name" value="HTH-type_TetR-like_transc_reg"/>
</dbReference>
<keyword evidence="3" id="KW-0804">Transcription</keyword>
<dbReference type="InterPro" id="IPR023772">
    <property type="entry name" value="DNA-bd_HTH_TetR-type_CS"/>
</dbReference>
<evidence type="ECO:0000313" key="7">
    <source>
        <dbReference type="EMBL" id="ABG92551.1"/>
    </source>
</evidence>
<evidence type="ECO:0000256" key="1">
    <source>
        <dbReference type="ARBA" id="ARBA00023015"/>
    </source>
</evidence>